<dbReference type="EMBL" id="JALBUU010000071">
    <property type="protein sequence ID" value="MCI0755814.1"/>
    <property type="molecule type" value="Genomic_DNA"/>
</dbReference>
<organism evidence="1 2">
    <name type="scientific">Teichococcus vastitatis</name>
    <dbReference type="NCBI Taxonomy" id="2307076"/>
    <lineage>
        <taxon>Bacteria</taxon>
        <taxon>Pseudomonadati</taxon>
        <taxon>Pseudomonadota</taxon>
        <taxon>Alphaproteobacteria</taxon>
        <taxon>Acetobacterales</taxon>
        <taxon>Roseomonadaceae</taxon>
        <taxon>Roseomonas</taxon>
    </lineage>
</organism>
<reference evidence="1 2" key="1">
    <citation type="submission" date="2022-03" db="EMBL/GenBank/DDBJ databases">
        <title>Complete genome analysis of Roseomonas KG 17.1 : a prolific producer of plant growth promoters.</title>
        <authorList>
            <person name="Saadouli I."/>
            <person name="Najjari A."/>
            <person name="Mosbah A."/>
            <person name="Ouzari H.I."/>
        </authorList>
    </citation>
    <scope>NUCLEOTIDE SEQUENCE [LARGE SCALE GENOMIC DNA]</scope>
    <source>
        <strain evidence="1 2">KG17-1</strain>
    </source>
</reference>
<protein>
    <recommendedName>
        <fullName evidence="3">Lysophospholipase L1</fullName>
    </recommendedName>
</protein>
<evidence type="ECO:0008006" key="3">
    <source>
        <dbReference type="Google" id="ProtNLM"/>
    </source>
</evidence>
<keyword evidence="2" id="KW-1185">Reference proteome</keyword>
<proteinExistence type="predicted"/>
<sequence length="418" mass="44343">MLGLVSAARGGRLFVAEAEPMVLVGNRCGVPARDIANPQPERFGSWRQNSWHRITEPCSALEIRWANITGGRVLQPGASAITLFAAAPKRRFDQPGRALAFVGGGNWMPPDGELRAHVPMAYPAGDVQLAISAAWEKPPSRFPGTDLPAFGPDEVSACGVAAAGQGTASVTAAGFAPYGRAANYVVLPPAVILGRPLPGAAPRARVAVLGDSISSTGAVGASARIGACYHPGFLLSALADADLPYINLGVAGLSLAEVVAAPPEQRARRLGILRGIGITHMVCLLGQNDQAARRSAEQFLADLQRLKRILDPLGIRLIPGTSWPRTDPANAAPSQHAAADSWLQLDEITRGVRSRNGVGYGFFDVEDVFGDPARPRLWRSDKGGVPKDGIHPGDGLHQWARRRFLDDIPRLLEPPTLR</sequence>
<dbReference type="Proteomes" id="UP001201985">
    <property type="component" value="Unassembled WGS sequence"/>
</dbReference>
<comment type="caution">
    <text evidence="1">The sequence shown here is derived from an EMBL/GenBank/DDBJ whole genome shotgun (WGS) entry which is preliminary data.</text>
</comment>
<dbReference type="InterPro" id="IPR036514">
    <property type="entry name" value="SGNH_hydro_sf"/>
</dbReference>
<name>A0ABS9WB40_9PROT</name>
<dbReference type="RefSeq" id="WP_241793655.1">
    <property type="nucleotide sequence ID" value="NZ_JALBUU010000071.1"/>
</dbReference>
<accession>A0ABS9WB40</accession>
<gene>
    <name evidence="1" type="ORF">MON41_19290</name>
</gene>
<evidence type="ECO:0000313" key="2">
    <source>
        <dbReference type="Proteomes" id="UP001201985"/>
    </source>
</evidence>
<dbReference type="Gene3D" id="3.40.50.1110">
    <property type="entry name" value="SGNH hydrolase"/>
    <property type="match status" value="1"/>
</dbReference>
<evidence type="ECO:0000313" key="1">
    <source>
        <dbReference type="EMBL" id="MCI0755814.1"/>
    </source>
</evidence>
<dbReference type="SUPFAM" id="SSF52266">
    <property type="entry name" value="SGNH hydrolase"/>
    <property type="match status" value="1"/>
</dbReference>